<proteinExistence type="predicted"/>
<organism evidence="1 2">
    <name type="scientific">Pseudarthrobacter polychromogenes</name>
    <dbReference type="NCBI Taxonomy" id="1676"/>
    <lineage>
        <taxon>Bacteria</taxon>
        <taxon>Bacillati</taxon>
        <taxon>Actinomycetota</taxon>
        <taxon>Actinomycetes</taxon>
        <taxon>Micrococcales</taxon>
        <taxon>Micrococcaceae</taxon>
        <taxon>Pseudarthrobacter</taxon>
    </lineage>
</organism>
<sequence length="99" mass="10743">MEHAGVVDDGVHLPEPVHVGSDTADLVRVGQVANNAIRTAVQQILDGNQAFRTAGMYDDVVALLHKRFGCVPTQPVRRACDKYARHWSSSSCIQVCTKG</sequence>
<keyword evidence="2" id="KW-1185">Reference proteome</keyword>
<dbReference type="Proteomes" id="UP000596938">
    <property type="component" value="Unassembled WGS sequence"/>
</dbReference>
<protein>
    <submittedName>
        <fullName evidence="1">Uncharacterized protein</fullName>
    </submittedName>
</protein>
<evidence type="ECO:0000313" key="1">
    <source>
        <dbReference type="EMBL" id="GGG96298.1"/>
    </source>
</evidence>
<dbReference type="EMBL" id="BMKU01000005">
    <property type="protein sequence ID" value="GGG96298.1"/>
    <property type="molecule type" value="Genomic_DNA"/>
</dbReference>
<name>A0ABQ1XKM7_9MICC</name>
<gene>
    <name evidence="1" type="ORF">GCM10011577_19310</name>
</gene>
<evidence type="ECO:0000313" key="2">
    <source>
        <dbReference type="Proteomes" id="UP000596938"/>
    </source>
</evidence>
<comment type="caution">
    <text evidence="1">The sequence shown here is derived from an EMBL/GenBank/DDBJ whole genome shotgun (WGS) entry which is preliminary data.</text>
</comment>
<accession>A0ABQ1XKM7</accession>
<reference evidence="2" key="1">
    <citation type="journal article" date="2019" name="Int. J. Syst. Evol. Microbiol.">
        <title>The Global Catalogue of Microorganisms (GCM) 10K type strain sequencing project: providing services to taxonomists for standard genome sequencing and annotation.</title>
        <authorList>
            <consortium name="The Broad Institute Genomics Platform"/>
            <consortium name="The Broad Institute Genome Sequencing Center for Infectious Disease"/>
            <person name="Wu L."/>
            <person name="Ma J."/>
        </authorList>
    </citation>
    <scope>NUCLEOTIDE SEQUENCE [LARGE SCALE GENOMIC DNA]</scope>
    <source>
        <strain evidence="2">CGMCC 1.1927</strain>
    </source>
</reference>